<keyword evidence="3" id="KW-1185">Reference proteome</keyword>
<dbReference type="GO" id="GO:0003676">
    <property type="term" value="F:nucleic acid binding"/>
    <property type="evidence" value="ECO:0007669"/>
    <property type="project" value="InterPro"/>
</dbReference>
<gene>
    <name evidence="2" type="ORF">RF11_02869</name>
</gene>
<dbReference type="PANTHER" id="PTHR37984">
    <property type="entry name" value="PROTEIN CBG26694"/>
    <property type="match status" value="1"/>
</dbReference>
<dbReference type="GO" id="GO:0008270">
    <property type="term" value="F:zinc ion binding"/>
    <property type="evidence" value="ECO:0007669"/>
    <property type="project" value="InterPro"/>
</dbReference>
<comment type="caution">
    <text evidence="2">The sequence shown here is derived from an EMBL/GenBank/DDBJ whole genome shotgun (WGS) entry which is preliminary data.</text>
</comment>
<evidence type="ECO:0000259" key="1">
    <source>
        <dbReference type="SMART" id="SM00343"/>
    </source>
</evidence>
<accession>A0A0C2IMZ6</accession>
<evidence type="ECO:0000313" key="3">
    <source>
        <dbReference type="Proteomes" id="UP000031668"/>
    </source>
</evidence>
<protein>
    <recommendedName>
        <fullName evidence="1">CCHC-type domain-containing protein</fullName>
    </recommendedName>
</protein>
<dbReference type="Gene3D" id="4.10.60.10">
    <property type="entry name" value="Zinc finger, CCHC-type"/>
    <property type="match status" value="1"/>
</dbReference>
<evidence type="ECO:0000313" key="2">
    <source>
        <dbReference type="EMBL" id="KII66819.1"/>
    </source>
</evidence>
<dbReference type="InterPro" id="IPR036875">
    <property type="entry name" value="Znf_CCHC_sf"/>
</dbReference>
<name>A0A0C2IMZ6_THEKT</name>
<proteinExistence type="predicted"/>
<feature type="domain" description="CCHC-type" evidence="1">
    <location>
        <begin position="134"/>
        <end position="150"/>
    </location>
</feature>
<dbReference type="PANTHER" id="PTHR37984:SF9">
    <property type="entry name" value="INTEGRASE CATALYTIC DOMAIN-CONTAINING PROTEIN"/>
    <property type="match status" value="1"/>
</dbReference>
<dbReference type="InterPro" id="IPR050951">
    <property type="entry name" value="Retrovirus_Pol_polyprotein"/>
</dbReference>
<dbReference type="OrthoDB" id="6496131at2759"/>
<dbReference type="SMART" id="SM00343">
    <property type="entry name" value="ZnF_C2HC"/>
    <property type="match status" value="1"/>
</dbReference>
<dbReference type="SUPFAM" id="SSF57756">
    <property type="entry name" value="Retrovirus zinc finger-like domains"/>
    <property type="match status" value="1"/>
</dbReference>
<dbReference type="Proteomes" id="UP000031668">
    <property type="component" value="Unassembled WGS sequence"/>
</dbReference>
<reference evidence="2 3" key="1">
    <citation type="journal article" date="2014" name="Genome Biol. Evol.">
        <title>The genome of the myxosporean Thelohanellus kitauei shows adaptations to nutrient acquisition within its fish host.</title>
        <authorList>
            <person name="Yang Y."/>
            <person name="Xiong J."/>
            <person name="Zhou Z."/>
            <person name="Huo F."/>
            <person name="Miao W."/>
            <person name="Ran C."/>
            <person name="Liu Y."/>
            <person name="Zhang J."/>
            <person name="Feng J."/>
            <person name="Wang M."/>
            <person name="Wang M."/>
            <person name="Wang L."/>
            <person name="Yao B."/>
        </authorList>
    </citation>
    <scope>NUCLEOTIDE SEQUENCE [LARGE SCALE GENOMIC DNA]</scope>
    <source>
        <strain evidence="2">Wuqing</strain>
    </source>
</reference>
<organism evidence="2 3">
    <name type="scientific">Thelohanellus kitauei</name>
    <name type="common">Myxosporean</name>
    <dbReference type="NCBI Taxonomy" id="669202"/>
    <lineage>
        <taxon>Eukaryota</taxon>
        <taxon>Metazoa</taxon>
        <taxon>Cnidaria</taxon>
        <taxon>Myxozoa</taxon>
        <taxon>Myxosporea</taxon>
        <taxon>Bivalvulida</taxon>
        <taxon>Platysporina</taxon>
        <taxon>Myxobolidae</taxon>
        <taxon>Thelohanellus</taxon>
    </lineage>
</organism>
<sequence length="245" mass="27818">MQFNNRKRDESDSVEKYIMTLKTWAAHCEFSGNNDECIRDQFIIGISNGDFQQELEKSCESNHTQSALVVMLTSFNDSTTSTPENPKVFKTFMSKQRVQKRADTERTLCRESDCMNCGHPNHRNKGDCSAKNVECFYCKKTGHFASVCLKRPNDHITSSSKRQQQVSFDIFSDDYPEKQEAPSNNYLQVIGTNDHQFNVNNINESIFLQVKIQNLDVTKKFDSGAAVSCAGKSLLKKIGSPNLEK</sequence>
<dbReference type="EMBL" id="JWZT01003435">
    <property type="protein sequence ID" value="KII66819.1"/>
    <property type="molecule type" value="Genomic_DNA"/>
</dbReference>
<dbReference type="InterPro" id="IPR001878">
    <property type="entry name" value="Znf_CCHC"/>
</dbReference>
<dbReference type="AlphaFoldDB" id="A0A0C2IMZ6"/>